<dbReference type="SUPFAM" id="SSF53756">
    <property type="entry name" value="UDP-Glycosyltransferase/glycogen phosphorylase"/>
    <property type="match status" value="1"/>
</dbReference>
<feature type="binding site" evidence="10">
    <location>
        <begin position="14"/>
        <end position="16"/>
    </location>
    <ligand>
        <name>UDP-N-acetyl-alpha-D-glucosamine</name>
        <dbReference type="ChEBI" id="CHEBI:57705"/>
    </ligand>
</feature>
<dbReference type="AlphaFoldDB" id="A0A8J7RZT6"/>
<keyword evidence="2 10" id="KW-0132">Cell division</keyword>
<organism evidence="13 14">
    <name type="scientific">Marivibrio halodurans</name>
    <dbReference type="NCBI Taxonomy" id="2039722"/>
    <lineage>
        <taxon>Bacteria</taxon>
        <taxon>Pseudomonadati</taxon>
        <taxon>Pseudomonadota</taxon>
        <taxon>Alphaproteobacteria</taxon>
        <taxon>Rhodospirillales</taxon>
        <taxon>Rhodospirillaceae</taxon>
        <taxon>Marivibrio</taxon>
    </lineage>
</organism>
<dbReference type="EMBL" id="JAGMWN010000005">
    <property type="protein sequence ID" value="MBP5857732.1"/>
    <property type="molecule type" value="Genomic_DNA"/>
</dbReference>
<feature type="binding site" evidence="10">
    <location>
        <position position="168"/>
    </location>
    <ligand>
        <name>UDP-N-acetyl-alpha-D-glucosamine</name>
        <dbReference type="ChEBI" id="CHEBI:57705"/>
    </ligand>
</feature>
<evidence type="ECO:0000256" key="3">
    <source>
        <dbReference type="ARBA" id="ARBA00022676"/>
    </source>
</evidence>
<dbReference type="NCBIfam" id="TIGR01133">
    <property type="entry name" value="murG"/>
    <property type="match status" value="1"/>
</dbReference>
<feature type="binding site" evidence="10">
    <location>
        <position position="297"/>
    </location>
    <ligand>
        <name>UDP-N-acetyl-alpha-D-glucosamine</name>
        <dbReference type="ChEBI" id="CHEBI:57705"/>
    </ligand>
</feature>
<proteinExistence type="inferred from homology"/>
<protein>
    <recommendedName>
        <fullName evidence="10">UDP-N-acetylglucosamine--N-acetylmuramyl-(pentapeptide) pyrophosphoryl-undecaprenol N-acetylglucosamine transferase</fullName>
        <ecNumber evidence="10">2.4.1.227</ecNumber>
    </recommendedName>
    <alternativeName>
        <fullName evidence="10">Undecaprenyl-PP-MurNAc-pentapeptide-UDPGlcNAc GlcNAc transferase</fullName>
    </alternativeName>
</protein>
<dbReference type="RefSeq" id="WP_210682314.1">
    <property type="nucleotide sequence ID" value="NZ_JAGMWN010000005.1"/>
</dbReference>
<evidence type="ECO:0000256" key="1">
    <source>
        <dbReference type="ARBA" id="ARBA00022475"/>
    </source>
</evidence>
<keyword evidence="5 10" id="KW-0133">Cell shape</keyword>
<comment type="catalytic activity">
    <reaction evidence="10">
        <text>di-trans,octa-cis-undecaprenyl diphospho-N-acetyl-alpha-D-muramoyl-L-alanyl-D-glutamyl-meso-2,6-diaminopimeloyl-D-alanyl-D-alanine + UDP-N-acetyl-alpha-D-glucosamine = di-trans,octa-cis-undecaprenyl diphospho-[N-acetyl-alpha-D-glucosaminyl-(1-&gt;4)]-N-acetyl-alpha-D-muramoyl-L-alanyl-D-glutamyl-meso-2,6-diaminopimeloyl-D-alanyl-D-alanine + UDP + H(+)</text>
        <dbReference type="Rhea" id="RHEA:31227"/>
        <dbReference type="ChEBI" id="CHEBI:15378"/>
        <dbReference type="ChEBI" id="CHEBI:57705"/>
        <dbReference type="ChEBI" id="CHEBI:58223"/>
        <dbReference type="ChEBI" id="CHEBI:61387"/>
        <dbReference type="ChEBI" id="CHEBI:61388"/>
        <dbReference type="EC" id="2.4.1.227"/>
    </reaction>
</comment>
<dbReference type="InterPro" id="IPR007235">
    <property type="entry name" value="Glyco_trans_28_C"/>
</dbReference>
<accession>A0A8J7RZT6</accession>
<dbReference type="Pfam" id="PF03033">
    <property type="entry name" value="Glyco_transf_28"/>
    <property type="match status" value="1"/>
</dbReference>
<evidence type="ECO:0000256" key="9">
    <source>
        <dbReference type="ARBA" id="ARBA00023316"/>
    </source>
</evidence>
<dbReference type="CDD" id="cd03785">
    <property type="entry name" value="GT28_MurG"/>
    <property type="match status" value="1"/>
</dbReference>
<keyword evidence="9 10" id="KW-0961">Cell wall biogenesis/degradation</keyword>
<feature type="domain" description="Glycosyl transferase family 28 C-terminal" evidence="12">
    <location>
        <begin position="190"/>
        <end position="347"/>
    </location>
</feature>
<keyword evidence="14" id="KW-1185">Reference proteome</keyword>
<feature type="domain" description="Glycosyltransferase family 28 N-terminal" evidence="11">
    <location>
        <begin position="7"/>
        <end position="143"/>
    </location>
</feature>
<evidence type="ECO:0000259" key="11">
    <source>
        <dbReference type="Pfam" id="PF03033"/>
    </source>
</evidence>
<dbReference type="GO" id="GO:0008360">
    <property type="term" value="P:regulation of cell shape"/>
    <property type="evidence" value="ECO:0007669"/>
    <property type="project" value="UniProtKB-KW"/>
</dbReference>
<evidence type="ECO:0000256" key="4">
    <source>
        <dbReference type="ARBA" id="ARBA00022679"/>
    </source>
</evidence>
<dbReference type="PANTHER" id="PTHR21015:SF22">
    <property type="entry name" value="GLYCOSYLTRANSFERASE"/>
    <property type="match status" value="1"/>
</dbReference>
<dbReference type="GO" id="GO:0005886">
    <property type="term" value="C:plasma membrane"/>
    <property type="evidence" value="ECO:0007669"/>
    <property type="project" value="UniProtKB-SubCell"/>
</dbReference>
<comment type="similarity">
    <text evidence="10">Belongs to the glycosyltransferase 28 family. MurG subfamily.</text>
</comment>
<dbReference type="GO" id="GO:0071555">
    <property type="term" value="P:cell wall organization"/>
    <property type="evidence" value="ECO:0007669"/>
    <property type="project" value="UniProtKB-KW"/>
</dbReference>
<comment type="pathway">
    <text evidence="10">Cell wall biogenesis; peptidoglycan biosynthesis.</text>
</comment>
<keyword evidence="7 10" id="KW-0472">Membrane</keyword>
<name>A0A8J7RZT6_9PROT</name>
<evidence type="ECO:0000256" key="7">
    <source>
        <dbReference type="ARBA" id="ARBA00023136"/>
    </source>
</evidence>
<comment type="caution">
    <text evidence="13">The sequence shown here is derived from an EMBL/GenBank/DDBJ whole genome shotgun (WGS) entry which is preliminary data.</text>
</comment>
<evidence type="ECO:0000256" key="2">
    <source>
        <dbReference type="ARBA" id="ARBA00022618"/>
    </source>
</evidence>
<dbReference type="EC" id="2.4.1.227" evidence="10"/>
<keyword evidence="4 10" id="KW-0808">Transferase</keyword>
<dbReference type="Proteomes" id="UP000672602">
    <property type="component" value="Unassembled WGS sequence"/>
</dbReference>
<dbReference type="GO" id="GO:0005975">
    <property type="term" value="P:carbohydrate metabolic process"/>
    <property type="evidence" value="ECO:0007669"/>
    <property type="project" value="InterPro"/>
</dbReference>
<dbReference type="GO" id="GO:0051301">
    <property type="term" value="P:cell division"/>
    <property type="evidence" value="ECO:0007669"/>
    <property type="project" value="UniProtKB-KW"/>
</dbReference>
<reference evidence="13" key="1">
    <citation type="submission" date="2021-04" db="EMBL/GenBank/DDBJ databases">
        <authorList>
            <person name="Zhang D.-C."/>
        </authorList>
    </citation>
    <scope>NUCLEOTIDE SEQUENCE</scope>
    <source>
        <strain evidence="13">CGMCC 1.15697</strain>
    </source>
</reference>
<evidence type="ECO:0000259" key="12">
    <source>
        <dbReference type="Pfam" id="PF04101"/>
    </source>
</evidence>
<evidence type="ECO:0000313" key="13">
    <source>
        <dbReference type="EMBL" id="MBP5857732.1"/>
    </source>
</evidence>
<dbReference type="HAMAP" id="MF_00033">
    <property type="entry name" value="MurG"/>
    <property type="match status" value="1"/>
</dbReference>
<dbReference type="GO" id="GO:0050511">
    <property type="term" value="F:undecaprenyldiphospho-muramoylpentapeptide beta-N-acetylglucosaminyltransferase activity"/>
    <property type="evidence" value="ECO:0007669"/>
    <property type="project" value="UniProtKB-UniRule"/>
</dbReference>
<evidence type="ECO:0000256" key="6">
    <source>
        <dbReference type="ARBA" id="ARBA00022984"/>
    </source>
</evidence>
<dbReference type="Gene3D" id="3.40.50.2000">
    <property type="entry name" value="Glycogen Phosphorylase B"/>
    <property type="match status" value="2"/>
</dbReference>
<comment type="caution">
    <text evidence="10">Lacks conserved residue(s) required for the propagation of feature annotation.</text>
</comment>
<feature type="binding site" evidence="10">
    <location>
        <position position="196"/>
    </location>
    <ligand>
        <name>UDP-N-acetyl-alpha-D-glucosamine</name>
        <dbReference type="ChEBI" id="CHEBI:57705"/>
    </ligand>
</feature>
<gene>
    <name evidence="10 13" type="primary">murG</name>
    <name evidence="13" type="ORF">KAJ83_11995</name>
</gene>
<evidence type="ECO:0000256" key="5">
    <source>
        <dbReference type="ARBA" id="ARBA00022960"/>
    </source>
</evidence>
<evidence type="ECO:0000256" key="8">
    <source>
        <dbReference type="ARBA" id="ARBA00023306"/>
    </source>
</evidence>
<dbReference type="Pfam" id="PF04101">
    <property type="entry name" value="Glyco_tran_28_C"/>
    <property type="match status" value="1"/>
</dbReference>
<sequence length="376" mass="39656">MSGNKAIALATGGTGGHVFPAQALAEELGARGYRLMLITDRRGDIYGGPLGALETHTIRAAGVSGQGFGARLGAAVQLGLGYFQARRLLRELAPAAVVGFGGYPSVPTMMAASHLKLRTAIHEQNAILGRANRLLAPRVRRIALSFERTADLREADQKRSLWTGNPVRPEIAAIAAQSYPSIEAGQAIRLLITGGSQGAQILGETVPAAIGSLPEEMRKRLRISQQVRAEQLEFVTDAYRTAGIAADVRAFFDDMPKRLGEAHLLIARAGASTTAELTCVGRPAILIPYPYAVDDHQTANAARLCDDGGAWMIPQKDLTPDALADRLMQLLAKPEVLTAAGAAAARIGMPEATRNLADMVAGLVDDAEKNQGGTGS</sequence>
<feature type="binding site" evidence="10">
    <location>
        <position position="125"/>
    </location>
    <ligand>
        <name>UDP-N-acetyl-alpha-D-glucosamine</name>
        <dbReference type="ChEBI" id="CHEBI:57705"/>
    </ligand>
</feature>
<keyword evidence="1 10" id="KW-1003">Cell membrane</keyword>
<dbReference type="PANTHER" id="PTHR21015">
    <property type="entry name" value="UDP-N-ACETYLGLUCOSAMINE--N-ACETYLMURAMYL-(PENTAPEPTIDE) PYROPHOSPHORYL-UNDECAPRENOL N-ACETYLGLUCOSAMINE TRANSFERASE 1"/>
    <property type="match status" value="1"/>
</dbReference>
<keyword evidence="8 10" id="KW-0131">Cell cycle</keyword>
<dbReference type="InterPro" id="IPR004276">
    <property type="entry name" value="GlycoTrans_28_N"/>
</dbReference>
<dbReference type="UniPathway" id="UPA00219"/>
<dbReference type="InterPro" id="IPR006009">
    <property type="entry name" value="GlcNAc_MurG"/>
</dbReference>
<comment type="function">
    <text evidence="10">Cell wall formation. Catalyzes the transfer of a GlcNAc subunit on undecaprenyl-pyrophosphoryl-MurNAc-pentapeptide (lipid intermediate I) to form undecaprenyl-pyrophosphoryl-MurNAc-(pentapeptide)GlcNAc (lipid intermediate II).</text>
</comment>
<dbReference type="GO" id="GO:0009252">
    <property type="term" value="P:peptidoglycan biosynthetic process"/>
    <property type="evidence" value="ECO:0007669"/>
    <property type="project" value="UniProtKB-UniRule"/>
</dbReference>
<keyword evidence="3 10" id="KW-0328">Glycosyltransferase</keyword>
<comment type="subcellular location">
    <subcellularLocation>
        <location evidence="10">Cell membrane</location>
        <topology evidence="10">Peripheral membrane protein</topology>
        <orientation evidence="10">Cytoplasmic side</orientation>
    </subcellularLocation>
</comment>
<evidence type="ECO:0000313" key="14">
    <source>
        <dbReference type="Proteomes" id="UP000672602"/>
    </source>
</evidence>
<evidence type="ECO:0000256" key="10">
    <source>
        <dbReference type="HAMAP-Rule" id="MF_00033"/>
    </source>
</evidence>
<keyword evidence="6 10" id="KW-0573">Peptidoglycan synthesis</keyword>